<dbReference type="InterPro" id="IPR024989">
    <property type="entry name" value="MFS_assoc_dom"/>
</dbReference>
<feature type="transmembrane region" description="Helical" evidence="7">
    <location>
        <begin position="94"/>
        <end position="113"/>
    </location>
</feature>
<feature type="transmembrane region" description="Helical" evidence="7">
    <location>
        <begin position="66"/>
        <end position="87"/>
    </location>
</feature>
<dbReference type="EMBL" id="CAJOBD010006391">
    <property type="protein sequence ID" value="CAF4059799.1"/>
    <property type="molecule type" value="Genomic_DNA"/>
</dbReference>
<keyword evidence="5 7" id="KW-0472">Membrane</keyword>
<dbReference type="Gene3D" id="1.20.1250.20">
    <property type="entry name" value="MFS general substrate transporter like domains"/>
    <property type="match status" value="1"/>
</dbReference>
<feature type="compositionally biased region" description="Acidic residues" evidence="6">
    <location>
        <begin position="548"/>
        <end position="569"/>
    </location>
</feature>
<dbReference type="GO" id="GO:0016020">
    <property type="term" value="C:membrane"/>
    <property type="evidence" value="ECO:0007669"/>
    <property type="project" value="UniProtKB-SubCell"/>
</dbReference>
<evidence type="ECO:0000256" key="7">
    <source>
        <dbReference type="SAM" id="Phobius"/>
    </source>
</evidence>
<evidence type="ECO:0000313" key="10">
    <source>
        <dbReference type="Proteomes" id="UP000663836"/>
    </source>
</evidence>
<feature type="compositionally biased region" description="Basic and acidic residues" evidence="6">
    <location>
        <begin position="663"/>
        <end position="674"/>
    </location>
</feature>
<feature type="transmembrane region" description="Helical" evidence="7">
    <location>
        <begin position="267"/>
        <end position="298"/>
    </location>
</feature>
<protein>
    <recommendedName>
        <fullName evidence="8">Major facilitator superfamily associated domain-containing protein</fullName>
    </recommendedName>
</protein>
<dbReference type="InterPro" id="IPR036259">
    <property type="entry name" value="MFS_trans_sf"/>
</dbReference>
<dbReference type="Pfam" id="PF12832">
    <property type="entry name" value="MFS_1_like"/>
    <property type="match status" value="1"/>
</dbReference>
<dbReference type="AlphaFoldDB" id="A0A819T2P8"/>
<sequence>MFKKIFKRNQNNNNTIDEKNSLSFINRYYIFLKTHYFFLYATFGSLLPIVNITLRNRGFYDVEILYMNIIVPFIIFLTNPLLGLFVDRLRRFRLIFNIILILAAISLSIMFYLPSLKSYSIDGHIYKSDTMEYSLSFCSNKQFAVKCALRSKCGCTYQAFCTSLIKIKNNLDNKPIKTFRFNFTIDSTYINNDYQNISLITNNTSQCLVNYLLPIDQTINMYKIDQPVDLFDENDGSSINLYDKIAICYVRCSIDNICYSSRYPKQILYILLYIFLTIIGLVLFGIVTTLSTTITFIALDNPNLFGRQRAWGTIGTGLAAFIVSRLYLHFKKEYIYILSLIICTIICVISTSFIKLKFDKFKQSKKNISNQSLKNKSKDFSLDNNQDEDNNNTKNNLTKIQLLIPLLKQIDVIVFLLTTFVWGTSFGVLDPVRIYILFIFLMSSVKDKNVEEINDINTASSPTSSTSRFYDHLNTNHILSVQRFRKDERDLDIDEENWFNDDTDENKISSLNHGTLFNDGSDDDDSQPELASAISTSEPSRSHHSLLDNDDNDDDDDDDDDNDDDDDDLSTSSRSHYNKPIINIHIGRSPIPSSSTTDLPLDTSSPISSQTIESSSPYAMSPALSNIADQYNDDDDDDDDEEEKEEEEENNSDSYSIIKKRKLDNNDIDHERNKVFKSNSDQS</sequence>
<gene>
    <name evidence="9" type="ORF">JBS370_LOCUS29524</name>
</gene>
<dbReference type="Proteomes" id="UP000663836">
    <property type="component" value="Unassembled WGS sequence"/>
</dbReference>
<dbReference type="PANTHER" id="PTHR16172:SF41">
    <property type="entry name" value="MAJOR FACILITATOR SUPERFAMILY DOMAIN-CONTAINING PROTEIN 6-LIKE"/>
    <property type="match status" value="1"/>
</dbReference>
<keyword evidence="4 7" id="KW-1133">Transmembrane helix</keyword>
<name>A0A819T2P8_9BILA</name>
<evidence type="ECO:0000256" key="6">
    <source>
        <dbReference type="SAM" id="MobiDB-lite"/>
    </source>
</evidence>
<comment type="caution">
    <text evidence="9">The sequence shown here is derived from an EMBL/GenBank/DDBJ whole genome shotgun (WGS) entry which is preliminary data.</text>
</comment>
<feature type="transmembrane region" description="Helical" evidence="7">
    <location>
        <begin position="310"/>
        <end position="328"/>
    </location>
</feature>
<feature type="transmembrane region" description="Helical" evidence="7">
    <location>
        <begin position="36"/>
        <end position="54"/>
    </location>
</feature>
<feature type="compositionally biased region" description="Acidic residues" evidence="6">
    <location>
        <begin position="631"/>
        <end position="651"/>
    </location>
</feature>
<dbReference type="InterPro" id="IPR051717">
    <property type="entry name" value="MFS_MFSD6"/>
</dbReference>
<dbReference type="SUPFAM" id="SSF103473">
    <property type="entry name" value="MFS general substrate transporter"/>
    <property type="match status" value="2"/>
</dbReference>
<accession>A0A819T2P8</accession>
<evidence type="ECO:0000256" key="1">
    <source>
        <dbReference type="ARBA" id="ARBA00004141"/>
    </source>
</evidence>
<evidence type="ECO:0000259" key="8">
    <source>
        <dbReference type="Pfam" id="PF12832"/>
    </source>
</evidence>
<evidence type="ECO:0000256" key="2">
    <source>
        <dbReference type="ARBA" id="ARBA00005241"/>
    </source>
</evidence>
<dbReference type="PANTHER" id="PTHR16172">
    <property type="entry name" value="MAJOR FACILITATOR SUPERFAMILY DOMAIN-CONTAINING PROTEIN 6-LIKE"/>
    <property type="match status" value="1"/>
</dbReference>
<comment type="similarity">
    <text evidence="2">Belongs to the major facilitator superfamily. MFSD6 family.</text>
</comment>
<feature type="region of interest" description="Disordered" evidence="6">
    <location>
        <begin position="510"/>
        <end position="683"/>
    </location>
</feature>
<feature type="transmembrane region" description="Helical" evidence="7">
    <location>
        <begin position="334"/>
        <end position="356"/>
    </location>
</feature>
<evidence type="ECO:0000256" key="3">
    <source>
        <dbReference type="ARBA" id="ARBA00022692"/>
    </source>
</evidence>
<evidence type="ECO:0000256" key="4">
    <source>
        <dbReference type="ARBA" id="ARBA00022989"/>
    </source>
</evidence>
<comment type="subcellular location">
    <subcellularLocation>
        <location evidence="1">Membrane</location>
        <topology evidence="1">Multi-pass membrane protein</topology>
    </subcellularLocation>
</comment>
<proteinExistence type="inferred from homology"/>
<organism evidence="9 10">
    <name type="scientific">Rotaria sordida</name>
    <dbReference type="NCBI Taxonomy" id="392033"/>
    <lineage>
        <taxon>Eukaryota</taxon>
        <taxon>Metazoa</taxon>
        <taxon>Spiralia</taxon>
        <taxon>Gnathifera</taxon>
        <taxon>Rotifera</taxon>
        <taxon>Eurotatoria</taxon>
        <taxon>Bdelloidea</taxon>
        <taxon>Philodinida</taxon>
        <taxon>Philodinidae</taxon>
        <taxon>Rotaria</taxon>
    </lineage>
</organism>
<reference evidence="9" key="1">
    <citation type="submission" date="2021-02" db="EMBL/GenBank/DDBJ databases">
        <authorList>
            <person name="Nowell W R."/>
        </authorList>
    </citation>
    <scope>NUCLEOTIDE SEQUENCE</scope>
</reference>
<keyword evidence="3 7" id="KW-0812">Transmembrane</keyword>
<feature type="compositionally biased region" description="Low complexity" evidence="6">
    <location>
        <begin position="592"/>
        <end position="617"/>
    </location>
</feature>
<feature type="domain" description="Major facilitator superfamily associated" evidence="8">
    <location>
        <begin position="29"/>
        <end position="430"/>
    </location>
</feature>
<evidence type="ECO:0000313" key="9">
    <source>
        <dbReference type="EMBL" id="CAF4059799.1"/>
    </source>
</evidence>
<evidence type="ECO:0000256" key="5">
    <source>
        <dbReference type="ARBA" id="ARBA00023136"/>
    </source>
</evidence>
<feature type="transmembrane region" description="Helical" evidence="7">
    <location>
        <begin position="412"/>
        <end position="441"/>
    </location>
</feature>